<evidence type="ECO:0000256" key="3">
    <source>
        <dbReference type="ARBA" id="ARBA00005062"/>
    </source>
</evidence>
<dbReference type="SUPFAM" id="SSF55347">
    <property type="entry name" value="Glyceraldehyde-3-phosphate dehydrogenase-like, C-terminal domain"/>
    <property type="match status" value="1"/>
</dbReference>
<comment type="similarity">
    <text evidence="4 17">Belongs to the homoserine dehydrogenase family.</text>
</comment>
<dbReference type="Pfam" id="PF00742">
    <property type="entry name" value="Homoserine_dh"/>
    <property type="match status" value="1"/>
</dbReference>
<comment type="pathway">
    <text evidence="2 16">Amino-acid biosynthesis; L-threonine biosynthesis; L-threonine from L-aspartate: step 3/5.</text>
</comment>
<dbReference type="EC" id="1.1.1.3" evidence="5 16"/>
<evidence type="ECO:0000256" key="16">
    <source>
        <dbReference type="RuleBase" id="RU000579"/>
    </source>
</evidence>
<evidence type="ECO:0000256" key="17">
    <source>
        <dbReference type="RuleBase" id="RU004171"/>
    </source>
</evidence>
<evidence type="ECO:0000256" key="12">
    <source>
        <dbReference type="ARBA" id="ARBA00048841"/>
    </source>
</evidence>
<dbReference type="InterPro" id="IPR019811">
    <property type="entry name" value="HDH_CS"/>
</dbReference>
<comment type="caution">
    <text evidence="19">The sequence shown here is derived from an EMBL/GenBank/DDBJ whole genome shotgun (WGS) entry which is preliminary data.</text>
</comment>
<organism evidence="19 20">
    <name type="scientific">Catenuloplanes niger</name>
    <dbReference type="NCBI Taxonomy" id="587534"/>
    <lineage>
        <taxon>Bacteria</taxon>
        <taxon>Bacillati</taxon>
        <taxon>Actinomycetota</taxon>
        <taxon>Actinomycetes</taxon>
        <taxon>Micromonosporales</taxon>
        <taxon>Micromonosporaceae</taxon>
        <taxon>Catenuloplanes</taxon>
    </lineage>
</organism>
<evidence type="ECO:0000256" key="5">
    <source>
        <dbReference type="ARBA" id="ARBA00013213"/>
    </source>
</evidence>
<dbReference type="InterPro" id="IPR022697">
    <property type="entry name" value="HDH_short"/>
</dbReference>
<dbReference type="InterPro" id="IPR036291">
    <property type="entry name" value="NAD(P)-bd_dom_sf"/>
</dbReference>
<evidence type="ECO:0000256" key="6">
    <source>
        <dbReference type="ARBA" id="ARBA00013376"/>
    </source>
</evidence>
<sequence>MTPRPVRIAVSGLGAIGGSLLRLIAADDADRRRTHGLDLRVVAAVDSSGAIVDAGGIDPVALAAHKAAGGRAVDLPGATVAGTTVADVLATGTGIDMLVEAGPGDLETGGAGLAAVRAARAAGIPVALAAKAPLVLAWDELTGPGPAVGYSACVGGALPTVTLVRATLTSARATRVEAALNGTSVYVLSLIEDGLSPADAVARAQATGIAEPDPSFDLDGWDAACKLVILANATLGTRARLSDVDRTGITGVTRDDLLRARAAGRRVVPLGTAVPGADGWRLTVAPVELPGDHPLARMDAEEMGVVVHTDVAGRLSATTREPDAVPSAAAVLRDILTLARTPGR</sequence>
<evidence type="ECO:0000256" key="8">
    <source>
        <dbReference type="ARBA" id="ARBA00023002"/>
    </source>
</evidence>
<evidence type="ECO:0000256" key="11">
    <source>
        <dbReference type="ARBA" id="ARBA00044930"/>
    </source>
</evidence>
<keyword evidence="16" id="KW-0028">Amino-acid biosynthesis</keyword>
<evidence type="ECO:0000256" key="13">
    <source>
        <dbReference type="ARBA" id="ARBA00049031"/>
    </source>
</evidence>
<evidence type="ECO:0000313" key="19">
    <source>
        <dbReference type="EMBL" id="MDR7320083.1"/>
    </source>
</evidence>
<dbReference type="GO" id="GO:0009088">
    <property type="term" value="P:threonine biosynthetic process"/>
    <property type="evidence" value="ECO:0007669"/>
    <property type="project" value="UniProtKB-KW"/>
</dbReference>
<dbReference type="GO" id="GO:0009086">
    <property type="term" value="P:methionine biosynthetic process"/>
    <property type="evidence" value="ECO:0007669"/>
    <property type="project" value="UniProtKB-KW"/>
</dbReference>
<dbReference type="PANTHER" id="PTHR43331:SF1">
    <property type="entry name" value="HOMOSERINE DEHYDROGENASE"/>
    <property type="match status" value="1"/>
</dbReference>
<evidence type="ECO:0000259" key="18">
    <source>
        <dbReference type="Pfam" id="PF00742"/>
    </source>
</evidence>
<dbReference type="FunFam" id="3.30.360.10:FF:000005">
    <property type="entry name" value="Homoserine dehydrogenase"/>
    <property type="match status" value="1"/>
</dbReference>
<dbReference type="Proteomes" id="UP001183629">
    <property type="component" value="Unassembled WGS sequence"/>
</dbReference>
<evidence type="ECO:0000256" key="2">
    <source>
        <dbReference type="ARBA" id="ARBA00005056"/>
    </source>
</evidence>
<keyword evidence="8 16" id="KW-0560">Oxidoreductase</keyword>
<evidence type="ECO:0000256" key="7">
    <source>
        <dbReference type="ARBA" id="ARBA00022697"/>
    </source>
</evidence>
<evidence type="ECO:0000256" key="4">
    <source>
        <dbReference type="ARBA" id="ARBA00006753"/>
    </source>
</evidence>
<dbReference type="InterPro" id="IPR001342">
    <property type="entry name" value="HDH_cat"/>
</dbReference>
<dbReference type="AlphaFoldDB" id="A0AAE4CRE8"/>
<feature type="binding site" evidence="15">
    <location>
        <position position="211"/>
    </location>
    <ligand>
        <name>L-homoserine</name>
        <dbReference type="ChEBI" id="CHEBI:57476"/>
    </ligand>
</feature>
<keyword evidence="20" id="KW-1185">Reference proteome</keyword>
<comment type="pathway">
    <text evidence="3 16">Amino-acid biosynthesis; L-methionine biosynthesis via de novo pathway; L-homoserine from L-aspartate: step 3/3.</text>
</comment>
<feature type="binding site" evidence="15">
    <location>
        <position position="131"/>
    </location>
    <ligand>
        <name>NADPH</name>
        <dbReference type="ChEBI" id="CHEBI:57783"/>
    </ligand>
</feature>
<feature type="domain" description="Homoserine dehydrogenase catalytic" evidence="18">
    <location>
        <begin position="159"/>
        <end position="336"/>
    </location>
</feature>
<evidence type="ECO:0000256" key="1">
    <source>
        <dbReference type="ARBA" id="ARBA00001920"/>
    </source>
</evidence>
<feature type="binding site" evidence="15">
    <location>
        <begin position="12"/>
        <end position="17"/>
    </location>
    <ligand>
        <name>NADP(+)</name>
        <dbReference type="ChEBI" id="CHEBI:58349"/>
    </ligand>
</feature>
<evidence type="ECO:0000256" key="10">
    <source>
        <dbReference type="ARBA" id="ARBA00023167"/>
    </source>
</evidence>
<comment type="cofactor">
    <cofactor evidence="1">
        <name>a metal cation</name>
        <dbReference type="ChEBI" id="CHEBI:25213"/>
    </cofactor>
</comment>
<comment type="catalytic activity">
    <reaction evidence="12">
        <text>L-homoserine + NADP(+) = L-aspartate 4-semialdehyde + NADPH + H(+)</text>
        <dbReference type="Rhea" id="RHEA:15761"/>
        <dbReference type="ChEBI" id="CHEBI:15378"/>
        <dbReference type="ChEBI" id="CHEBI:57476"/>
        <dbReference type="ChEBI" id="CHEBI:57783"/>
        <dbReference type="ChEBI" id="CHEBI:58349"/>
        <dbReference type="ChEBI" id="CHEBI:537519"/>
        <dbReference type="EC" id="1.1.1.3"/>
    </reaction>
    <physiologicalReaction direction="right-to-left" evidence="12">
        <dbReference type="Rhea" id="RHEA:15763"/>
    </physiologicalReaction>
</comment>
<accession>A0AAE4CRE8</accession>
<gene>
    <name evidence="19" type="ORF">J2S44_000333</name>
</gene>
<keyword evidence="15 16" id="KW-0521">NADP</keyword>
<dbReference type="EMBL" id="JAVDYC010000001">
    <property type="protein sequence ID" value="MDR7320083.1"/>
    <property type="molecule type" value="Genomic_DNA"/>
</dbReference>
<feature type="active site" description="Proton donor" evidence="14">
    <location>
        <position position="226"/>
    </location>
</feature>
<evidence type="ECO:0000256" key="14">
    <source>
        <dbReference type="PIRSR" id="PIRSR036497-1"/>
    </source>
</evidence>
<dbReference type="PIRSF" id="PIRSF036497">
    <property type="entry name" value="HDH_short"/>
    <property type="match status" value="1"/>
</dbReference>
<dbReference type="SUPFAM" id="SSF51735">
    <property type="entry name" value="NAD(P)-binding Rossmann-fold domains"/>
    <property type="match status" value="1"/>
</dbReference>
<reference evidence="19 20" key="1">
    <citation type="submission" date="2023-07" db="EMBL/GenBank/DDBJ databases">
        <title>Sequencing the genomes of 1000 actinobacteria strains.</title>
        <authorList>
            <person name="Klenk H.-P."/>
        </authorList>
    </citation>
    <scope>NUCLEOTIDE SEQUENCE [LARGE SCALE GENOMIC DNA]</scope>
    <source>
        <strain evidence="19 20">DSM 44711</strain>
    </source>
</reference>
<evidence type="ECO:0000313" key="20">
    <source>
        <dbReference type="Proteomes" id="UP001183629"/>
    </source>
</evidence>
<comment type="catalytic activity">
    <reaction evidence="13">
        <text>L-homoserine + NAD(+) = L-aspartate 4-semialdehyde + NADH + H(+)</text>
        <dbReference type="Rhea" id="RHEA:15757"/>
        <dbReference type="ChEBI" id="CHEBI:15378"/>
        <dbReference type="ChEBI" id="CHEBI:57476"/>
        <dbReference type="ChEBI" id="CHEBI:57540"/>
        <dbReference type="ChEBI" id="CHEBI:57945"/>
        <dbReference type="ChEBI" id="CHEBI:537519"/>
        <dbReference type="EC" id="1.1.1.3"/>
    </reaction>
    <physiologicalReaction direction="right-to-left" evidence="13">
        <dbReference type="Rhea" id="RHEA:15759"/>
    </physiologicalReaction>
</comment>
<proteinExistence type="inferred from homology"/>
<dbReference type="PROSITE" id="PS01042">
    <property type="entry name" value="HOMOSER_DHGENASE"/>
    <property type="match status" value="1"/>
</dbReference>
<dbReference type="GO" id="GO:0004412">
    <property type="term" value="F:homoserine dehydrogenase activity"/>
    <property type="evidence" value="ECO:0007669"/>
    <property type="project" value="UniProtKB-EC"/>
</dbReference>
<keyword evidence="7 16" id="KW-0791">Threonine biosynthesis</keyword>
<comment type="function">
    <text evidence="11">Catalyzes the conversion of L-aspartate-beta-semialdehyde (L-Asa) to L-homoserine (L-Hse), the third step in the biosynthesis of threonine and methionine from aspartate.</text>
</comment>
<protein>
    <recommendedName>
        <fullName evidence="6 16">Homoserine dehydrogenase</fullName>
        <ecNumber evidence="5 16">1.1.1.3</ecNumber>
    </recommendedName>
</protein>
<keyword evidence="9" id="KW-0915">Sodium</keyword>
<dbReference type="Gene3D" id="3.30.360.10">
    <property type="entry name" value="Dihydrodipicolinate Reductase, domain 2"/>
    <property type="match status" value="1"/>
</dbReference>
<dbReference type="Gene3D" id="3.40.50.720">
    <property type="entry name" value="NAD(P)-binding Rossmann-like Domain"/>
    <property type="match status" value="1"/>
</dbReference>
<keyword evidence="10 16" id="KW-0486">Methionine biosynthesis</keyword>
<evidence type="ECO:0000256" key="9">
    <source>
        <dbReference type="ARBA" id="ARBA00023053"/>
    </source>
</evidence>
<name>A0AAE4CRE8_9ACTN</name>
<dbReference type="RefSeq" id="WP_310408276.1">
    <property type="nucleotide sequence ID" value="NZ_JAVDYC010000001.1"/>
</dbReference>
<evidence type="ECO:0000256" key="15">
    <source>
        <dbReference type="PIRSR" id="PIRSR036497-2"/>
    </source>
</evidence>
<dbReference type="PANTHER" id="PTHR43331">
    <property type="entry name" value="HOMOSERINE DEHYDROGENASE"/>
    <property type="match status" value="1"/>
</dbReference>